<dbReference type="OrthoDB" id="128519at2"/>
<sequence length="297" mass="32270" precursor="true">MSHRVFSAVLLCFLTLGVAVSATQPAAPRQLRIIVFGAHPDDAELQAAGVGALWAAQGHKVKFVAATNGDIGHFSQAGGPLAIRRTAEVRECARILGITTDVLDIHDGELEPNLATRRAFARKIRDWQADIVIGHRPYDYHPDHRYVGVLLNDTAVVVGAPFFVPDTPPTQGNPIYLNSADGFTGPKPFAPDVVVDIDAVAEKKFQCIAAMPSQFGDADSWQGRTLPNMPADDAGRKAHILETVKGWLAAGADEYRAQLIARYGQERGSKVKYVEAFQLNQYGRQVKPAELDARVPK</sequence>
<dbReference type="Pfam" id="PF02585">
    <property type="entry name" value="PIG-L"/>
    <property type="match status" value="1"/>
</dbReference>
<dbReference type="InterPro" id="IPR024078">
    <property type="entry name" value="LmbE-like_dom_sf"/>
</dbReference>
<dbReference type="RefSeq" id="WP_157899320.1">
    <property type="nucleotide sequence ID" value="NZ_CP015136.1"/>
</dbReference>
<keyword evidence="3" id="KW-1185">Reference proteome</keyword>
<dbReference type="Proteomes" id="UP000076079">
    <property type="component" value="Chromosome"/>
</dbReference>
<dbReference type="KEGG" id="abac:LuPra_03457"/>
<reference evidence="2 3" key="1">
    <citation type="journal article" date="2016" name="Genome Announc.">
        <title>First Complete Genome Sequence of a Subdivision 6 Acidobacterium Strain.</title>
        <authorList>
            <person name="Huang S."/>
            <person name="Vieira S."/>
            <person name="Bunk B."/>
            <person name="Riedel T."/>
            <person name="Sproer C."/>
            <person name="Overmann J."/>
        </authorList>
    </citation>
    <scope>NUCLEOTIDE SEQUENCE [LARGE SCALE GENOMIC DNA]</scope>
    <source>
        <strain evidence="3">DSM 100886 HEG_-6_39</strain>
    </source>
</reference>
<dbReference type="PANTHER" id="PTHR12993:SF28">
    <property type="entry name" value="LMBE FAMILY PROTEIN"/>
    <property type="match status" value="1"/>
</dbReference>
<evidence type="ECO:0000256" key="1">
    <source>
        <dbReference type="SAM" id="SignalP"/>
    </source>
</evidence>
<dbReference type="InterPro" id="IPR003737">
    <property type="entry name" value="GlcNAc_PI_deacetylase-related"/>
</dbReference>
<evidence type="ECO:0000313" key="3">
    <source>
        <dbReference type="Proteomes" id="UP000076079"/>
    </source>
</evidence>
<proteinExistence type="predicted"/>
<accession>A0A143PNJ1</accession>
<feature type="signal peptide" evidence="1">
    <location>
        <begin position="1"/>
        <end position="21"/>
    </location>
</feature>
<dbReference type="EMBL" id="CP015136">
    <property type="protein sequence ID" value="AMY10227.1"/>
    <property type="molecule type" value="Genomic_DNA"/>
</dbReference>
<feature type="chain" id="PRO_5007511730" evidence="1">
    <location>
        <begin position="22"/>
        <end position="297"/>
    </location>
</feature>
<name>A0A143PNJ1_LUTPR</name>
<dbReference type="Gene3D" id="3.40.50.10320">
    <property type="entry name" value="LmbE-like"/>
    <property type="match status" value="1"/>
</dbReference>
<keyword evidence="1" id="KW-0732">Signal</keyword>
<protein>
    <submittedName>
        <fullName evidence="2">Bacillithiol biosynthesis deacetylase BshB1</fullName>
    </submittedName>
</protein>
<reference evidence="3" key="2">
    <citation type="submission" date="2016-04" db="EMBL/GenBank/DDBJ databases">
        <title>First Complete Genome Sequence of a Subdivision 6 Acidobacterium.</title>
        <authorList>
            <person name="Huang S."/>
            <person name="Vieira S."/>
            <person name="Bunk B."/>
            <person name="Riedel T."/>
            <person name="Sproeer C."/>
            <person name="Overmann J."/>
        </authorList>
    </citation>
    <scope>NUCLEOTIDE SEQUENCE [LARGE SCALE GENOMIC DNA]</scope>
    <source>
        <strain evidence="3">DSM 100886 HEG_-6_39</strain>
    </source>
</reference>
<gene>
    <name evidence="2" type="ORF">LuPra_03457</name>
</gene>
<organism evidence="2 3">
    <name type="scientific">Luteitalea pratensis</name>
    <dbReference type="NCBI Taxonomy" id="1855912"/>
    <lineage>
        <taxon>Bacteria</taxon>
        <taxon>Pseudomonadati</taxon>
        <taxon>Acidobacteriota</taxon>
        <taxon>Vicinamibacteria</taxon>
        <taxon>Vicinamibacterales</taxon>
        <taxon>Vicinamibacteraceae</taxon>
        <taxon>Luteitalea</taxon>
    </lineage>
</organism>
<dbReference type="PANTHER" id="PTHR12993">
    <property type="entry name" value="N-ACETYLGLUCOSAMINYL-PHOSPHATIDYLINOSITOL DE-N-ACETYLASE-RELATED"/>
    <property type="match status" value="1"/>
</dbReference>
<dbReference type="GO" id="GO:0016811">
    <property type="term" value="F:hydrolase activity, acting on carbon-nitrogen (but not peptide) bonds, in linear amides"/>
    <property type="evidence" value="ECO:0007669"/>
    <property type="project" value="TreeGrafter"/>
</dbReference>
<dbReference type="AlphaFoldDB" id="A0A143PNJ1"/>
<dbReference type="SUPFAM" id="SSF102588">
    <property type="entry name" value="LmbE-like"/>
    <property type="match status" value="1"/>
</dbReference>
<dbReference type="STRING" id="1855912.LuPra_03457"/>
<evidence type="ECO:0000313" key="2">
    <source>
        <dbReference type="EMBL" id="AMY10227.1"/>
    </source>
</evidence>